<reference evidence="6 7" key="1">
    <citation type="submission" date="2017-10" db="EMBL/GenBank/DDBJ databases">
        <title>Resolving the taxonomy of Roseburia spp., Eubacterium rectale and Agathobacter spp. through phylogenomic analysis.</title>
        <authorList>
            <person name="Sheridan P.O."/>
            <person name="Walker A.W."/>
            <person name="Duncan S.H."/>
            <person name="Scott K.P."/>
            <person name="Toole P.W.O."/>
            <person name="Luis P."/>
            <person name="Flint H.J."/>
        </authorList>
    </citation>
    <scope>NUCLEOTIDE SEQUENCE [LARGE SCALE GENOMIC DNA]</scope>
    <source>
        <strain evidence="6 7">JK626</strain>
    </source>
</reference>
<comment type="caution">
    <text evidence="6">The sequence shown here is derived from an EMBL/GenBank/DDBJ whole genome shotgun (WGS) entry which is preliminary data.</text>
</comment>
<dbReference type="RefSeq" id="WP_099391045.1">
    <property type="nucleotide sequence ID" value="NZ_PDYF01000002.1"/>
</dbReference>
<feature type="short sequence motif" description="GXSXG" evidence="4">
    <location>
        <begin position="36"/>
        <end position="40"/>
    </location>
</feature>
<dbReference type="InterPro" id="IPR050301">
    <property type="entry name" value="NTE"/>
</dbReference>
<organism evidence="6 7">
    <name type="scientific">Pseudobutyrivibrio ruminis</name>
    <dbReference type="NCBI Taxonomy" id="46206"/>
    <lineage>
        <taxon>Bacteria</taxon>
        <taxon>Bacillati</taxon>
        <taxon>Bacillota</taxon>
        <taxon>Clostridia</taxon>
        <taxon>Lachnospirales</taxon>
        <taxon>Lachnospiraceae</taxon>
        <taxon>Pseudobutyrivibrio</taxon>
    </lineage>
</organism>
<feature type="active site" description="Proton acceptor" evidence="4">
    <location>
        <position position="163"/>
    </location>
</feature>
<dbReference type="PROSITE" id="PS51635">
    <property type="entry name" value="PNPLA"/>
    <property type="match status" value="1"/>
</dbReference>
<dbReference type="Pfam" id="PF01734">
    <property type="entry name" value="Patatin"/>
    <property type="match status" value="1"/>
</dbReference>
<gene>
    <name evidence="6" type="ORF">CSX01_00520</name>
</gene>
<dbReference type="GO" id="GO:0016042">
    <property type="term" value="P:lipid catabolic process"/>
    <property type="evidence" value="ECO:0007669"/>
    <property type="project" value="UniProtKB-UniRule"/>
</dbReference>
<dbReference type="Pfam" id="PF19890">
    <property type="entry name" value="DUF6363"/>
    <property type="match status" value="1"/>
</dbReference>
<keyword evidence="1 4" id="KW-0378">Hydrolase</keyword>
<keyword evidence="3 4" id="KW-0443">Lipid metabolism</keyword>
<evidence type="ECO:0000256" key="1">
    <source>
        <dbReference type="ARBA" id="ARBA00022801"/>
    </source>
</evidence>
<feature type="active site" description="Nucleophile" evidence="4">
    <location>
        <position position="38"/>
    </location>
</feature>
<feature type="short sequence motif" description="DGA/G" evidence="4">
    <location>
        <begin position="163"/>
        <end position="165"/>
    </location>
</feature>
<dbReference type="Gene3D" id="3.40.1090.10">
    <property type="entry name" value="Cytosolic phospholipase A2 catalytic domain"/>
    <property type="match status" value="2"/>
</dbReference>
<dbReference type="InterPro" id="IPR002641">
    <property type="entry name" value="PNPLA_dom"/>
</dbReference>
<dbReference type="CDD" id="cd07208">
    <property type="entry name" value="Pat_hypo_Ecoli_yjju_like"/>
    <property type="match status" value="1"/>
</dbReference>
<dbReference type="GO" id="GO:0016787">
    <property type="term" value="F:hydrolase activity"/>
    <property type="evidence" value="ECO:0007669"/>
    <property type="project" value="UniProtKB-UniRule"/>
</dbReference>
<evidence type="ECO:0000259" key="5">
    <source>
        <dbReference type="PROSITE" id="PS51635"/>
    </source>
</evidence>
<dbReference type="InterPro" id="IPR016035">
    <property type="entry name" value="Acyl_Trfase/lysoPLipase"/>
</dbReference>
<dbReference type="PANTHER" id="PTHR14226">
    <property type="entry name" value="NEUROPATHY TARGET ESTERASE/SWISS CHEESE D.MELANOGASTER"/>
    <property type="match status" value="1"/>
</dbReference>
<dbReference type="EMBL" id="PDYF01000002">
    <property type="protein sequence ID" value="PHU36588.1"/>
    <property type="molecule type" value="Genomic_DNA"/>
</dbReference>
<comment type="caution">
    <text evidence="4">Lacks conserved residue(s) required for the propagation of feature annotation.</text>
</comment>
<dbReference type="InterPro" id="IPR037483">
    <property type="entry name" value="YjjU-like"/>
</dbReference>
<proteinExistence type="predicted"/>
<dbReference type="PANTHER" id="PTHR14226:SF25">
    <property type="entry name" value="PHOSPHOESTERASE"/>
    <property type="match status" value="1"/>
</dbReference>
<evidence type="ECO:0000313" key="7">
    <source>
        <dbReference type="Proteomes" id="UP000225889"/>
    </source>
</evidence>
<reference evidence="6 7" key="2">
    <citation type="submission" date="2017-10" db="EMBL/GenBank/DDBJ databases">
        <authorList>
            <person name="Banno H."/>
            <person name="Chua N.-H."/>
        </authorList>
    </citation>
    <scope>NUCLEOTIDE SEQUENCE [LARGE SCALE GENOMIC DNA]</scope>
    <source>
        <strain evidence="6 7">JK626</strain>
    </source>
</reference>
<dbReference type="AlphaFoldDB" id="A0A2G3DZY2"/>
<dbReference type="Proteomes" id="UP000225889">
    <property type="component" value="Unassembled WGS sequence"/>
</dbReference>
<protein>
    <submittedName>
        <fullName evidence="6">Patatin family protein</fullName>
    </submittedName>
</protein>
<accession>A0A2G3DZY2</accession>
<dbReference type="InterPro" id="IPR045943">
    <property type="entry name" value="DUF6363"/>
</dbReference>
<evidence type="ECO:0000256" key="2">
    <source>
        <dbReference type="ARBA" id="ARBA00022963"/>
    </source>
</evidence>
<sequence length="286" mass="32534">MKKGLVMEGGAMRGMFTCGIIDVLMDNGFDFDCAVGVSAGATFGLNYKSKQPGRALRYNKIYCGDKRYASVHSLLTTGDIYNVSFCYNTLPYELDLWDTETFYSNPMEFYCVVTDINSGKAVYHKCDNESHNPYGVDIQWIRASASMPIVSRPVEIDGGLYLDGGMSDSIPLEFMEKQGCDKILVIETQTKDYIKKPQAHMWLAKLKLGKFPNMLDTMRNRYKMYNKEKEYIRNQEEAGKVFVIRPDEPLNIGPIERNPDELQRVYELGRAAATKNLDALKAYFEV</sequence>
<name>A0A2G3DZY2_9FIRM</name>
<keyword evidence="2 4" id="KW-0442">Lipid degradation</keyword>
<evidence type="ECO:0000256" key="4">
    <source>
        <dbReference type="PROSITE-ProRule" id="PRU01161"/>
    </source>
</evidence>
<evidence type="ECO:0000256" key="3">
    <source>
        <dbReference type="ARBA" id="ARBA00023098"/>
    </source>
</evidence>
<feature type="domain" description="PNPLA" evidence="5">
    <location>
        <begin position="5"/>
        <end position="176"/>
    </location>
</feature>
<evidence type="ECO:0000313" key="6">
    <source>
        <dbReference type="EMBL" id="PHU36588.1"/>
    </source>
</evidence>
<dbReference type="SUPFAM" id="SSF52151">
    <property type="entry name" value="FabD/lysophospholipase-like"/>
    <property type="match status" value="1"/>
</dbReference>